<dbReference type="AlphaFoldDB" id="A0A916UL82"/>
<dbReference type="SMART" id="SM00895">
    <property type="entry name" value="FCD"/>
    <property type="match status" value="1"/>
</dbReference>
<reference evidence="5" key="2">
    <citation type="submission" date="2020-09" db="EMBL/GenBank/DDBJ databases">
        <authorList>
            <person name="Sun Q."/>
            <person name="Zhou Y."/>
        </authorList>
    </citation>
    <scope>NUCLEOTIDE SEQUENCE</scope>
    <source>
        <strain evidence="5">CGMCC 1.15478</strain>
    </source>
</reference>
<dbReference type="Proteomes" id="UP000641514">
    <property type="component" value="Unassembled WGS sequence"/>
</dbReference>
<dbReference type="InterPro" id="IPR011711">
    <property type="entry name" value="GntR_C"/>
</dbReference>
<dbReference type="PANTHER" id="PTHR43537:SF24">
    <property type="entry name" value="GLUCONATE OPERON TRANSCRIPTIONAL REPRESSOR"/>
    <property type="match status" value="1"/>
</dbReference>
<dbReference type="Pfam" id="PF07729">
    <property type="entry name" value="FCD"/>
    <property type="match status" value="1"/>
</dbReference>
<name>A0A916UL82_9ACTN</name>
<dbReference type="SMART" id="SM00345">
    <property type="entry name" value="HTH_GNTR"/>
    <property type="match status" value="1"/>
</dbReference>
<dbReference type="EMBL" id="BMJH01000004">
    <property type="protein sequence ID" value="GGC76122.1"/>
    <property type="molecule type" value="Genomic_DNA"/>
</dbReference>
<dbReference type="GO" id="GO:0003677">
    <property type="term" value="F:DNA binding"/>
    <property type="evidence" value="ECO:0007669"/>
    <property type="project" value="UniProtKB-KW"/>
</dbReference>
<sequence>MSMLYSAADLVFDTVKECILTGELQGGELISEGDIAKRLEVSRTPVREGFLRLEAAGWMRLYPKKGALILPIADGEAEAVVEARYLVETHAVRRIVQSDSATERVVSELLDSVARLQALRHSNDTADFAAEDAAFHGIIVQAGTNPILADFYSTLRDKQRRMSALSLARNPRAVGADILNDHEELVDAVRRKDVEGFAEAIWLHMRSVHGLPPLPQPDRVRT</sequence>
<evidence type="ECO:0000256" key="2">
    <source>
        <dbReference type="ARBA" id="ARBA00023125"/>
    </source>
</evidence>
<comment type="caution">
    <text evidence="5">The sequence shown here is derived from an EMBL/GenBank/DDBJ whole genome shotgun (WGS) entry which is preliminary data.</text>
</comment>
<reference evidence="5" key="1">
    <citation type="journal article" date="2014" name="Int. J. Syst. Evol. Microbiol.">
        <title>Complete genome sequence of Corynebacterium casei LMG S-19264T (=DSM 44701T), isolated from a smear-ripened cheese.</title>
        <authorList>
            <consortium name="US DOE Joint Genome Institute (JGI-PGF)"/>
            <person name="Walter F."/>
            <person name="Albersmeier A."/>
            <person name="Kalinowski J."/>
            <person name="Ruckert C."/>
        </authorList>
    </citation>
    <scope>NUCLEOTIDE SEQUENCE</scope>
    <source>
        <strain evidence="5">CGMCC 1.15478</strain>
    </source>
</reference>
<dbReference type="SUPFAM" id="SSF46785">
    <property type="entry name" value="Winged helix' DNA-binding domain"/>
    <property type="match status" value="1"/>
</dbReference>
<keyword evidence="3" id="KW-0804">Transcription</keyword>
<dbReference type="SUPFAM" id="SSF48008">
    <property type="entry name" value="GntR ligand-binding domain-like"/>
    <property type="match status" value="1"/>
</dbReference>
<protein>
    <submittedName>
        <fullName evidence="5">Transcriptional regulator, GntR family protein</fullName>
    </submittedName>
</protein>
<keyword evidence="1" id="KW-0805">Transcription regulation</keyword>
<dbReference type="PROSITE" id="PS50949">
    <property type="entry name" value="HTH_GNTR"/>
    <property type="match status" value="1"/>
</dbReference>
<proteinExistence type="predicted"/>
<dbReference type="PANTHER" id="PTHR43537">
    <property type="entry name" value="TRANSCRIPTIONAL REGULATOR, GNTR FAMILY"/>
    <property type="match status" value="1"/>
</dbReference>
<gene>
    <name evidence="5" type="ORF">GCM10011410_31690</name>
</gene>
<dbReference type="Pfam" id="PF00392">
    <property type="entry name" value="GntR"/>
    <property type="match status" value="1"/>
</dbReference>
<evidence type="ECO:0000256" key="3">
    <source>
        <dbReference type="ARBA" id="ARBA00023163"/>
    </source>
</evidence>
<dbReference type="InterPro" id="IPR008920">
    <property type="entry name" value="TF_FadR/GntR_C"/>
</dbReference>
<evidence type="ECO:0000256" key="1">
    <source>
        <dbReference type="ARBA" id="ARBA00023015"/>
    </source>
</evidence>
<evidence type="ECO:0000313" key="5">
    <source>
        <dbReference type="EMBL" id="GGC76122.1"/>
    </source>
</evidence>
<dbReference type="GO" id="GO:0003700">
    <property type="term" value="F:DNA-binding transcription factor activity"/>
    <property type="evidence" value="ECO:0007669"/>
    <property type="project" value="InterPro"/>
</dbReference>
<dbReference type="Gene3D" id="1.10.10.10">
    <property type="entry name" value="Winged helix-like DNA-binding domain superfamily/Winged helix DNA-binding domain"/>
    <property type="match status" value="1"/>
</dbReference>
<keyword evidence="2" id="KW-0238">DNA-binding</keyword>
<dbReference type="InterPro" id="IPR036390">
    <property type="entry name" value="WH_DNA-bd_sf"/>
</dbReference>
<evidence type="ECO:0000313" key="6">
    <source>
        <dbReference type="Proteomes" id="UP000641514"/>
    </source>
</evidence>
<organism evidence="5 6">
    <name type="scientific">Hoyosella rhizosphaerae</name>
    <dbReference type="NCBI Taxonomy" id="1755582"/>
    <lineage>
        <taxon>Bacteria</taxon>
        <taxon>Bacillati</taxon>
        <taxon>Actinomycetota</taxon>
        <taxon>Actinomycetes</taxon>
        <taxon>Mycobacteriales</taxon>
        <taxon>Hoyosellaceae</taxon>
        <taxon>Hoyosella</taxon>
    </lineage>
</organism>
<dbReference type="InterPro" id="IPR000524">
    <property type="entry name" value="Tscrpt_reg_HTH_GntR"/>
</dbReference>
<keyword evidence="6" id="KW-1185">Reference proteome</keyword>
<dbReference type="InterPro" id="IPR036388">
    <property type="entry name" value="WH-like_DNA-bd_sf"/>
</dbReference>
<dbReference type="Gene3D" id="1.20.120.530">
    <property type="entry name" value="GntR ligand-binding domain-like"/>
    <property type="match status" value="1"/>
</dbReference>
<accession>A0A916UL82</accession>
<evidence type="ECO:0000259" key="4">
    <source>
        <dbReference type="PROSITE" id="PS50949"/>
    </source>
</evidence>
<feature type="domain" description="HTH gntR-type" evidence="4">
    <location>
        <begin position="5"/>
        <end position="72"/>
    </location>
</feature>